<dbReference type="Pfam" id="PF07007">
    <property type="entry name" value="LprI"/>
    <property type="match status" value="1"/>
</dbReference>
<dbReference type="Proteomes" id="UP000706333">
    <property type="component" value="Unassembled WGS sequence"/>
</dbReference>
<keyword evidence="4" id="KW-1185">Reference proteome</keyword>
<feature type="domain" description="Lysozyme inhibitor LprI-like N-terminal" evidence="2">
    <location>
        <begin position="66"/>
        <end position="172"/>
    </location>
</feature>
<name>A0A934TLL5_9RHOB</name>
<comment type="caution">
    <text evidence="3">The sequence shown here is derived from an EMBL/GenBank/DDBJ whole genome shotgun (WGS) entry which is preliminary data.</text>
</comment>
<reference evidence="3" key="1">
    <citation type="submission" date="2017-05" db="EMBL/GenBank/DDBJ databases">
        <authorList>
            <person name="Imhoff J.F."/>
            <person name="Rahn T."/>
            <person name="Kuenzel S."/>
            <person name="Neulinger S.C."/>
        </authorList>
    </citation>
    <scope>NUCLEOTIDE SEQUENCE</scope>
    <source>
        <strain evidence="3">LMG 28126</strain>
    </source>
</reference>
<evidence type="ECO:0000256" key="1">
    <source>
        <dbReference type="SAM" id="SignalP"/>
    </source>
</evidence>
<feature type="signal peptide" evidence="1">
    <location>
        <begin position="1"/>
        <end position="27"/>
    </location>
</feature>
<accession>A0A934TLL5</accession>
<gene>
    <name evidence="3" type="ORF">CCR87_07970</name>
</gene>
<dbReference type="InterPro" id="IPR009739">
    <property type="entry name" value="LprI-like_N"/>
</dbReference>
<keyword evidence="1" id="KW-0732">Signal</keyword>
<dbReference type="EMBL" id="NHSD01000227">
    <property type="protein sequence ID" value="MBK5927273.1"/>
    <property type="molecule type" value="Genomic_DNA"/>
</dbReference>
<organism evidence="3 4">
    <name type="scientific">Rhodobaculum claviforme</name>
    <dbReference type="NCBI Taxonomy" id="1549854"/>
    <lineage>
        <taxon>Bacteria</taxon>
        <taxon>Pseudomonadati</taxon>
        <taxon>Pseudomonadota</taxon>
        <taxon>Alphaproteobacteria</taxon>
        <taxon>Rhodobacterales</taxon>
        <taxon>Paracoccaceae</taxon>
        <taxon>Rhodobaculum</taxon>
    </lineage>
</organism>
<evidence type="ECO:0000313" key="3">
    <source>
        <dbReference type="EMBL" id="MBK5927273.1"/>
    </source>
</evidence>
<evidence type="ECO:0000313" key="4">
    <source>
        <dbReference type="Proteomes" id="UP000706333"/>
    </source>
</evidence>
<feature type="chain" id="PRO_5037878421" description="Lysozyme inhibitor LprI-like N-terminal domain-containing protein" evidence="1">
    <location>
        <begin position="28"/>
        <end position="178"/>
    </location>
</feature>
<evidence type="ECO:0000259" key="2">
    <source>
        <dbReference type="Pfam" id="PF07007"/>
    </source>
</evidence>
<proteinExistence type="predicted"/>
<sequence length="178" mass="18540">MNRRCITGTLGPGLLVLSLASGAVVRAEPVFSPAATDSCVSAAYASSPGLSGHGVLDCIGRAAAACMMTPDGDTTVGMMVCLDGELGYWNARLTAAFAERLADAEAQDAELRTLGSAAASIEESLRAMQQAWLSFRDASCLYEQAQWMGGTGGGPATLACHLHETARQALKLEGWWAQ</sequence>
<dbReference type="AlphaFoldDB" id="A0A934TLL5"/>
<protein>
    <recommendedName>
        <fullName evidence="2">Lysozyme inhibitor LprI-like N-terminal domain-containing protein</fullName>
    </recommendedName>
</protein>
<dbReference type="Gene3D" id="1.20.1270.180">
    <property type="match status" value="1"/>
</dbReference>
<reference evidence="3" key="2">
    <citation type="journal article" date="2020" name="Microorganisms">
        <title>Osmotic Adaptation and Compatible Solute Biosynthesis of Phototrophic Bacteria as Revealed from Genome Analyses.</title>
        <authorList>
            <person name="Imhoff J.F."/>
            <person name="Rahn T."/>
            <person name="Kunzel S."/>
            <person name="Keller A."/>
            <person name="Neulinger S.C."/>
        </authorList>
    </citation>
    <scope>NUCLEOTIDE SEQUENCE</scope>
    <source>
        <strain evidence="3">LMG 28126</strain>
    </source>
</reference>